<evidence type="ECO:0000313" key="3">
    <source>
        <dbReference type="Proteomes" id="UP000694044"/>
    </source>
</evidence>
<proteinExistence type="predicted"/>
<protein>
    <submittedName>
        <fullName evidence="2">Uncharacterized protein</fullName>
    </submittedName>
</protein>
<dbReference type="EMBL" id="JAGDFM010000589">
    <property type="protein sequence ID" value="KAG7377020.1"/>
    <property type="molecule type" value="Genomic_DNA"/>
</dbReference>
<comment type="caution">
    <text evidence="2">The sequence shown here is derived from an EMBL/GenBank/DDBJ whole genome shotgun (WGS) entry which is preliminary data.</text>
</comment>
<organism evidence="2 3">
    <name type="scientific">Phytophthora pseudosyringae</name>
    <dbReference type="NCBI Taxonomy" id="221518"/>
    <lineage>
        <taxon>Eukaryota</taxon>
        <taxon>Sar</taxon>
        <taxon>Stramenopiles</taxon>
        <taxon>Oomycota</taxon>
        <taxon>Peronosporomycetes</taxon>
        <taxon>Peronosporales</taxon>
        <taxon>Peronosporaceae</taxon>
        <taxon>Phytophthora</taxon>
    </lineage>
</organism>
<feature type="transmembrane region" description="Helical" evidence="1">
    <location>
        <begin position="24"/>
        <end position="47"/>
    </location>
</feature>
<evidence type="ECO:0000256" key="1">
    <source>
        <dbReference type="SAM" id="Phobius"/>
    </source>
</evidence>
<name>A0A8T1V9T5_9STRA</name>
<sequence>MADPRVCGGVDLDDIALRGTRGSFYSPIGFGELAFLELLGSLTLCLLRTRTQQRRDDGLACHHGEAMERFPLDPREVGKAFVLQGPAGAVGSQYSAHRTLGPGLGRWKDYEVLPVAVGATQMQTVV</sequence>
<keyword evidence="1" id="KW-1133">Transmembrane helix</keyword>
<keyword evidence="3" id="KW-1185">Reference proteome</keyword>
<accession>A0A8T1V9T5</accession>
<reference evidence="2" key="1">
    <citation type="submission" date="2021-02" db="EMBL/GenBank/DDBJ databases">
        <authorList>
            <person name="Palmer J.M."/>
        </authorList>
    </citation>
    <scope>NUCLEOTIDE SEQUENCE</scope>
    <source>
        <strain evidence="2">SCRP734</strain>
    </source>
</reference>
<evidence type="ECO:0000313" key="2">
    <source>
        <dbReference type="EMBL" id="KAG7377020.1"/>
    </source>
</evidence>
<dbReference type="Proteomes" id="UP000694044">
    <property type="component" value="Unassembled WGS sequence"/>
</dbReference>
<gene>
    <name evidence="2" type="ORF">PHYPSEUDO_012274</name>
</gene>
<keyword evidence="1" id="KW-0812">Transmembrane</keyword>
<keyword evidence="1" id="KW-0472">Membrane</keyword>
<dbReference type="AlphaFoldDB" id="A0A8T1V9T5"/>